<dbReference type="EC" id="1.6.5.9" evidence="2"/>
<comment type="similarity">
    <text evidence="1">Belongs to the NADH dehydrogenase family.</text>
</comment>
<protein>
    <recommendedName>
        <fullName evidence="2">NADH:ubiquinone reductase (non-electrogenic)</fullName>
        <ecNumber evidence="2">1.6.5.9</ecNumber>
    </recommendedName>
</protein>
<dbReference type="RefSeq" id="WP_146510843.1">
    <property type="nucleotide sequence ID" value="NZ_SIHI01000011.1"/>
</dbReference>
<keyword evidence="5" id="KW-0809">Transit peptide</keyword>
<evidence type="ECO:0000256" key="4">
    <source>
        <dbReference type="ARBA" id="ARBA00022827"/>
    </source>
</evidence>
<dbReference type="EMBL" id="SIHI01000011">
    <property type="protein sequence ID" value="TWT51697.1"/>
    <property type="molecule type" value="Genomic_DNA"/>
</dbReference>
<dbReference type="InterPro" id="IPR023753">
    <property type="entry name" value="FAD/NAD-binding_dom"/>
</dbReference>
<keyword evidence="13" id="KW-1185">Reference proteome</keyword>
<dbReference type="PANTHER" id="PTHR43706">
    <property type="entry name" value="NADH DEHYDROGENASE"/>
    <property type="match status" value="1"/>
</dbReference>
<keyword evidence="4" id="KW-0274">FAD</keyword>
<feature type="domain" description="External alternative NADH-ubiquinone oxidoreductase-like C-terminal" evidence="11">
    <location>
        <begin position="360"/>
        <end position="415"/>
    </location>
</feature>
<dbReference type="PRINTS" id="PR00411">
    <property type="entry name" value="PNDRDTASEI"/>
</dbReference>
<evidence type="ECO:0000313" key="13">
    <source>
        <dbReference type="Proteomes" id="UP000317243"/>
    </source>
</evidence>
<evidence type="ECO:0000256" key="8">
    <source>
        <dbReference type="ARBA" id="ARBA00047599"/>
    </source>
</evidence>
<evidence type="ECO:0000256" key="2">
    <source>
        <dbReference type="ARBA" id="ARBA00012637"/>
    </source>
</evidence>
<gene>
    <name evidence="12" type="primary">yjlD_1</name>
    <name evidence="12" type="ORF">KOR42_33830</name>
</gene>
<comment type="caution">
    <text evidence="12">The sequence shown here is derived from an EMBL/GenBank/DDBJ whole genome shotgun (WGS) entry which is preliminary data.</text>
</comment>
<keyword evidence="3" id="KW-0285">Flavoprotein</keyword>
<feature type="domain" description="FAD/NAD(P)-binding" evidence="10">
    <location>
        <begin position="11"/>
        <end position="335"/>
    </location>
</feature>
<evidence type="ECO:0000256" key="5">
    <source>
        <dbReference type="ARBA" id="ARBA00022946"/>
    </source>
</evidence>
<dbReference type="AlphaFoldDB" id="A0A5C5WM59"/>
<evidence type="ECO:0000259" key="10">
    <source>
        <dbReference type="Pfam" id="PF07992"/>
    </source>
</evidence>
<evidence type="ECO:0000256" key="6">
    <source>
        <dbReference type="ARBA" id="ARBA00023002"/>
    </source>
</evidence>
<keyword evidence="7" id="KW-0520">NAD</keyword>
<name>A0A5C5WM59_9PLAN</name>
<dbReference type="GO" id="GO:0050136">
    <property type="term" value="F:NADH dehydrogenase (quinone) (non-electrogenic) activity"/>
    <property type="evidence" value="ECO:0007669"/>
    <property type="project" value="UniProtKB-EC"/>
</dbReference>
<organism evidence="12 13">
    <name type="scientific">Thalassoglobus neptunius</name>
    <dbReference type="NCBI Taxonomy" id="1938619"/>
    <lineage>
        <taxon>Bacteria</taxon>
        <taxon>Pseudomonadati</taxon>
        <taxon>Planctomycetota</taxon>
        <taxon>Planctomycetia</taxon>
        <taxon>Planctomycetales</taxon>
        <taxon>Planctomycetaceae</taxon>
        <taxon>Thalassoglobus</taxon>
    </lineage>
</organism>
<dbReference type="InterPro" id="IPR045024">
    <property type="entry name" value="NDH-2"/>
</dbReference>
<sequence>MNHQSERSFPRVVVIGGGFGGVQVAKRLKRSPVQVTLLDRRNFHLFQPLLYQVATGGLATSNIATPLRYMFRKQKNCEVLLADVTGFDLQRKVVILRDGELPYDQLVVAAGATHSYFGHEEWSELAPGLKTIEDAAEIRRRIFMSFERAERESDLERRSELMTFVIVGGGPTGVELAGALAEIAHHTLRNDFHHIDPKEARIVLVEAAPHILAHMPEQLSHRAAEKVRSLGIEIRTQTKVTEILPDRVTLHSAEKTEVLKTRTVLWGAGVKANPLGKLLAEAAGLECDRAGRIPVEPNLSISGHPELFVIGDIASCAGEDGHPLPGLAPVAMQQGQFVAKRIDSIARNKKHDHVFHYRDRGSMATLGRSVAVAKIGKREYCGFFAWLMWLLVHLMQIVQFENRMLVLMQWIWNYFTFNRSARLITESPSSNDSHPGEPNTTPESTASPSDS</sequence>
<dbReference type="Pfam" id="PF07992">
    <property type="entry name" value="Pyr_redox_2"/>
    <property type="match status" value="1"/>
</dbReference>
<evidence type="ECO:0000313" key="12">
    <source>
        <dbReference type="EMBL" id="TWT51697.1"/>
    </source>
</evidence>
<dbReference type="Proteomes" id="UP000317243">
    <property type="component" value="Unassembled WGS sequence"/>
</dbReference>
<dbReference type="OrthoDB" id="9781621at2"/>
<evidence type="ECO:0000259" key="11">
    <source>
        <dbReference type="Pfam" id="PF22366"/>
    </source>
</evidence>
<evidence type="ECO:0000256" key="7">
    <source>
        <dbReference type="ARBA" id="ARBA00023027"/>
    </source>
</evidence>
<feature type="region of interest" description="Disordered" evidence="9">
    <location>
        <begin position="426"/>
        <end position="451"/>
    </location>
</feature>
<evidence type="ECO:0000256" key="9">
    <source>
        <dbReference type="SAM" id="MobiDB-lite"/>
    </source>
</evidence>
<dbReference type="Gene3D" id="3.50.50.100">
    <property type="match status" value="1"/>
</dbReference>
<dbReference type="InterPro" id="IPR036188">
    <property type="entry name" value="FAD/NAD-bd_sf"/>
</dbReference>
<keyword evidence="6 12" id="KW-0560">Oxidoreductase</keyword>
<proteinExistence type="inferred from homology"/>
<dbReference type="PANTHER" id="PTHR43706:SF47">
    <property type="entry name" value="EXTERNAL NADH-UBIQUINONE OXIDOREDUCTASE 1, MITOCHONDRIAL-RELATED"/>
    <property type="match status" value="1"/>
</dbReference>
<accession>A0A5C5WM59</accession>
<dbReference type="InterPro" id="IPR054585">
    <property type="entry name" value="NDH2-like_C"/>
</dbReference>
<comment type="catalytic activity">
    <reaction evidence="8">
        <text>a quinone + NADH + H(+) = a quinol + NAD(+)</text>
        <dbReference type="Rhea" id="RHEA:46160"/>
        <dbReference type="ChEBI" id="CHEBI:15378"/>
        <dbReference type="ChEBI" id="CHEBI:24646"/>
        <dbReference type="ChEBI" id="CHEBI:57540"/>
        <dbReference type="ChEBI" id="CHEBI:57945"/>
        <dbReference type="ChEBI" id="CHEBI:132124"/>
        <dbReference type="EC" id="1.6.5.9"/>
    </reaction>
</comment>
<dbReference type="Pfam" id="PF22366">
    <property type="entry name" value="NDH2_C"/>
    <property type="match status" value="1"/>
</dbReference>
<reference evidence="12 13" key="1">
    <citation type="submission" date="2019-02" db="EMBL/GenBank/DDBJ databases">
        <title>Deep-cultivation of Planctomycetes and their phenomic and genomic characterization uncovers novel biology.</title>
        <authorList>
            <person name="Wiegand S."/>
            <person name="Jogler M."/>
            <person name="Boedeker C."/>
            <person name="Pinto D."/>
            <person name="Vollmers J."/>
            <person name="Rivas-Marin E."/>
            <person name="Kohn T."/>
            <person name="Peeters S.H."/>
            <person name="Heuer A."/>
            <person name="Rast P."/>
            <person name="Oberbeckmann S."/>
            <person name="Bunk B."/>
            <person name="Jeske O."/>
            <person name="Meyerdierks A."/>
            <person name="Storesund J.E."/>
            <person name="Kallscheuer N."/>
            <person name="Luecker S."/>
            <person name="Lage O.M."/>
            <person name="Pohl T."/>
            <person name="Merkel B.J."/>
            <person name="Hornburger P."/>
            <person name="Mueller R.-W."/>
            <person name="Bruemmer F."/>
            <person name="Labrenz M."/>
            <person name="Spormann A.M."/>
            <person name="Op Den Camp H."/>
            <person name="Overmann J."/>
            <person name="Amann R."/>
            <person name="Jetten M.S.M."/>
            <person name="Mascher T."/>
            <person name="Medema M.H."/>
            <person name="Devos D.P."/>
            <person name="Kaster A.-K."/>
            <person name="Ovreas L."/>
            <person name="Rohde M."/>
            <person name="Galperin M.Y."/>
            <person name="Jogler C."/>
        </authorList>
    </citation>
    <scope>NUCLEOTIDE SEQUENCE [LARGE SCALE GENOMIC DNA]</scope>
    <source>
        <strain evidence="12 13">KOR42</strain>
    </source>
</reference>
<evidence type="ECO:0000256" key="1">
    <source>
        <dbReference type="ARBA" id="ARBA00005272"/>
    </source>
</evidence>
<dbReference type="PRINTS" id="PR00368">
    <property type="entry name" value="FADPNR"/>
</dbReference>
<dbReference type="SUPFAM" id="SSF51905">
    <property type="entry name" value="FAD/NAD(P)-binding domain"/>
    <property type="match status" value="1"/>
</dbReference>
<evidence type="ECO:0000256" key="3">
    <source>
        <dbReference type="ARBA" id="ARBA00022630"/>
    </source>
</evidence>